<name>A0A4D9D3M1_9STRA</name>
<dbReference type="GO" id="GO:0000244">
    <property type="term" value="P:spliceosomal tri-snRNP complex assembly"/>
    <property type="evidence" value="ECO:0007669"/>
    <property type="project" value="TreeGrafter"/>
</dbReference>
<dbReference type="Proteomes" id="UP000355283">
    <property type="component" value="Unassembled WGS sequence"/>
</dbReference>
<sequence length="163" mass="18380">MREGISHQGGGDKPDLPPFLFPSLPTDLHLDYNFNLKPTKTLTTKERKKSRFGNAFHLTREILRLTKLIVDSHIQYRLGNVDAFQLADGLQYTFAHVGQLTAYWLSIIKITLLNTLMGRMDALCYRAARTKAETSKGGDEGIGSERFRLPLFSFPPVEAVLLT</sequence>
<accession>A0A4D9D3M1</accession>
<feature type="domain" description="PROCN" evidence="1">
    <location>
        <begin position="28"/>
        <end position="104"/>
    </location>
</feature>
<evidence type="ECO:0000313" key="2">
    <source>
        <dbReference type="EMBL" id="TFJ84977.1"/>
    </source>
</evidence>
<dbReference type="GO" id="GO:0030620">
    <property type="term" value="F:U2 snRNA binding"/>
    <property type="evidence" value="ECO:0007669"/>
    <property type="project" value="TreeGrafter"/>
</dbReference>
<gene>
    <name evidence="2" type="ORF">NSK_004005</name>
</gene>
<organism evidence="2 3">
    <name type="scientific">Nannochloropsis salina CCMP1776</name>
    <dbReference type="NCBI Taxonomy" id="1027361"/>
    <lineage>
        <taxon>Eukaryota</taxon>
        <taxon>Sar</taxon>
        <taxon>Stramenopiles</taxon>
        <taxon>Ochrophyta</taxon>
        <taxon>Eustigmatophyceae</taxon>
        <taxon>Eustigmatales</taxon>
        <taxon>Monodopsidaceae</taxon>
        <taxon>Microchloropsis</taxon>
        <taxon>Microchloropsis salina</taxon>
    </lineage>
</organism>
<keyword evidence="3" id="KW-1185">Reference proteome</keyword>
<dbReference type="GO" id="GO:0030619">
    <property type="term" value="F:U1 snRNA binding"/>
    <property type="evidence" value="ECO:0007669"/>
    <property type="project" value="TreeGrafter"/>
</dbReference>
<dbReference type="Pfam" id="PF08083">
    <property type="entry name" value="PROCN"/>
    <property type="match status" value="1"/>
</dbReference>
<dbReference type="AlphaFoldDB" id="A0A4D9D3M1"/>
<proteinExistence type="predicted"/>
<comment type="caution">
    <text evidence="2">The sequence shown here is derived from an EMBL/GenBank/DDBJ whole genome shotgun (WGS) entry which is preliminary data.</text>
</comment>
<dbReference type="OrthoDB" id="1931567at2759"/>
<dbReference type="InterPro" id="IPR027652">
    <property type="entry name" value="PRP8"/>
</dbReference>
<evidence type="ECO:0000259" key="1">
    <source>
        <dbReference type="Pfam" id="PF08083"/>
    </source>
</evidence>
<dbReference type="PANTHER" id="PTHR11140:SF0">
    <property type="entry name" value="PRE-MRNA-PROCESSING-SPLICING FACTOR 8"/>
    <property type="match status" value="1"/>
</dbReference>
<protein>
    <recommendedName>
        <fullName evidence="1">PROCN domain-containing protein</fullName>
    </recommendedName>
</protein>
<dbReference type="GO" id="GO:0005682">
    <property type="term" value="C:U5 snRNP"/>
    <property type="evidence" value="ECO:0007669"/>
    <property type="project" value="TreeGrafter"/>
</dbReference>
<evidence type="ECO:0000313" key="3">
    <source>
        <dbReference type="Proteomes" id="UP000355283"/>
    </source>
</evidence>
<dbReference type="InterPro" id="IPR012592">
    <property type="entry name" value="PROCN"/>
</dbReference>
<dbReference type="EMBL" id="SDOX01000017">
    <property type="protein sequence ID" value="TFJ84977.1"/>
    <property type="molecule type" value="Genomic_DNA"/>
</dbReference>
<dbReference type="GO" id="GO:0071013">
    <property type="term" value="C:catalytic step 2 spliceosome"/>
    <property type="evidence" value="ECO:0007669"/>
    <property type="project" value="TreeGrafter"/>
</dbReference>
<dbReference type="GO" id="GO:0097157">
    <property type="term" value="F:pre-mRNA intronic binding"/>
    <property type="evidence" value="ECO:0007669"/>
    <property type="project" value="TreeGrafter"/>
</dbReference>
<reference evidence="2 3" key="1">
    <citation type="submission" date="2019-01" db="EMBL/GenBank/DDBJ databases">
        <title>Nuclear Genome Assembly of the Microalgal Biofuel strain Nannochloropsis salina CCMP1776.</title>
        <authorList>
            <person name="Hovde B."/>
        </authorList>
    </citation>
    <scope>NUCLEOTIDE SEQUENCE [LARGE SCALE GENOMIC DNA]</scope>
    <source>
        <strain evidence="2 3">CCMP1776</strain>
    </source>
</reference>
<dbReference type="PANTHER" id="PTHR11140">
    <property type="entry name" value="PRE-MRNA SPLICING FACTOR PRP8"/>
    <property type="match status" value="1"/>
</dbReference>
<dbReference type="GO" id="GO:0017070">
    <property type="term" value="F:U6 snRNA binding"/>
    <property type="evidence" value="ECO:0007669"/>
    <property type="project" value="TreeGrafter"/>
</dbReference>
<dbReference type="GO" id="GO:0030623">
    <property type="term" value="F:U5 snRNA binding"/>
    <property type="evidence" value="ECO:0007669"/>
    <property type="project" value="TreeGrafter"/>
</dbReference>